<evidence type="ECO:0000313" key="2">
    <source>
        <dbReference type="EMBL" id="MPC87787.1"/>
    </source>
</evidence>
<feature type="compositionally biased region" description="Polar residues" evidence="1">
    <location>
        <begin position="1"/>
        <end position="18"/>
    </location>
</feature>
<name>A0A5B7J2C0_PORTR</name>
<evidence type="ECO:0000256" key="1">
    <source>
        <dbReference type="SAM" id="MobiDB-lite"/>
    </source>
</evidence>
<evidence type="ECO:0000313" key="3">
    <source>
        <dbReference type="Proteomes" id="UP000324222"/>
    </source>
</evidence>
<feature type="region of interest" description="Disordered" evidence="1">
    <location>
        <begin position="1"/>
        <end position="32"/>
    </location>
</feature>
<accession>A0A5B7J2C0</accession>
<dbReference type="Proteomes" id="UP000324222">
    <property type="component" value="Unassembled WGS sequence"/>
</dbReference>
<organism evidence="2 3">
    <name type="scientific">Portunus trituberculatus</name>
    <name type="common">Swimming crab</name>
    <name type="synonym">Neptunus trituberculatus</name>
    <dbReference type="NCBI Taxonomy" id="210409"/>
    <lineage>
        <taxon>Eukaryota</taxon>
        <taxon>Metazoa</taxon>
        <taxon>Ecdysozoa</taxon>
        <taxon>Arthropoda</taxon>
        <taxon>Crustacea</taxon>
        <taxon>Multicrustacea</taxon>
        <taxon>Malacostraca</taxon>
        <taxon>Eumalacostraca</taxon>
        <taxon>Eucarida</taxon>
        <taxon>Decapoda</taxon>
        <taxon>Pleocyemata</taxon>
        <taxon>Brachyura</taxon>
        <taxon>Eubrachyura</taxon>
        <taxon>Portunoidea</taxon>
        <taxon>Portunidae</taxon>
        <taxon>Portuninae</taxon>
        <taxon>Portunus</taxon>
    </lineage>
</organism>
<keyword evidence="3" id="KW-1185">Reference proteome</keyword>
<proteinExistence type="predicted"/>
<gene>
    <name evidence="2" type="ORF">E2C01_082660</name>
</gene>
<comment type="caution">
    <text evidence="2">The sequence shown here is derived from an EMBL/GenBank/DDBJ whole genome shotgun (WGS) entry which is preliminary data.</text>
</comment>
<sequence length="121" mass="13181">METIGQRLTNGRVSSTTQKETDKSRVRKRSAQEAFESSEYIARGSQHNFQAGPTFTLGNAGYIYGKQGGLERSGREGGRGLAGRQSSLASLPHLAARGRRESRIPQNTENTVPDATIRRGC</sequence>
<feature type="compositionally biased region" description="Polar residues" evidence="1">
    <location>
        <begin position="104"/>
        <end position="113"/>
    </location>
</feature>
<feature type="region of interest" description="Disordered" evidence="1">
    <location>
        <begin position="97"/>
        <end position="121"/>
    </location>
</feature>
<dbReference type="EMBL" id="VSRR010075594">
    <property type="protein sequence ID" value="MPC87787.1"/>
    <property type="molecule type" value="Genomic_DNA"/>
</dbReference>
<dbReference type="AlphaFoldDB" id="A0A5B7J2C0"/>
<protein>
    <submittedName>
        <fullName evidence="2">Uncharacterized protein</fullName>
    </submittedName>
</protein>
<reference evidence="2 3" key="1">
    <citation type="submission" date="2019-05" db="EMBL/GenBank/DDBJ databases">
        <title>Another draft genome of Portunus trituberculatus and its Hox gene families provides insights of decapod evolution.</title>
        <authorList>
            <person name="Jeong J.-H."/>
            <person name="Song I."/>
            <person name="Kim S."/>
            <person name="Choi T."/>
            <person name="Kim D."/>
            <person name="Ryu S."/>
            <person name="Kim W."/>
        </authorList>
    </citation>
    <scope>NUCLEOTIDE SEQUENCE [LARGE SCALE GENOMIC DNA]</scope>
    <source>
        <tissue evidence="2">Muscle</tissue>
    </source>
</reference>